<feature type="region of interest" description="Disordered" evidence="1">
    <location>
        <begin position="30"/>
        <end position="54"/>
    </location>
</feature>
<name>A0A2Z3YQU0_9CORY</name>
<dbReference type="KEGG" id="cpre:Csp1_12510"/>
<keyword evidence="4" id="KW-1185">Reference proteome</keyword>
<keyword evidence="2" id="KW-0472">Membrane</keyword>
<evidence type="ECO:0000256" key="2">
    <source>
        <dbReference type="SAM" id="Phobius"/>
    </source>
</evidence>
<organism evidence="3 4">
    <name type="scientific">Corynebacterium provencense</name>
    <dbReference type="NCBI Taxonomy" id="1737425"/>
    <lineage>
        <taxon>Bacteria</taxon>
        <taxon>Bacillati</taxon>
        <taxon>Actinomycetota</taxon>
        <taxon>Actinomycetes</taxon>
        <taxon>Mycobacteriales</taxon>
        <taxon>Corynebacteriaceae</taxon>
        <taxon>Corynebacterium</taxon>
    </lineage>
</organism>
<evidence type="ECO:0000313" key="3">
    <source>
        <dbReference type="EMBL" id="AWT26051.1"/>
    </source>
</evidence>
<dbReference type="Proteomes" id="UP000247696">
    <property type="component" value="Chromosome"/>
</dbReference>
<evidence type="ECO:0000256" key="1">
    <source>
        <dbReference type="SAM" id="MobiDB-lite"/>
    </source>
</evidence>
<keyword evidence="2" id="KW-1133">Transmembrane helix</keyword>
<keyword evidence="2" id="KW-0812">Transmembrane</keyword>
<sequence length="151" mass="15598">MTSPLITTRPAVAEPGRRVVTRPEWSTVAGIEGSNTAGHGVAAGPRRRSGESCGTVTCHREHPFDDMGLAGRIRRRASVVLTSPGMVLLGGLTSVLLIGLSPLLTATDGTATDTVPADSAGHVRTVPVQESSRLNAVFTETGSGSTNLQGR</sequence>
<dbReference type="AlphaFoldDB" id="A0A2Z3YQU0"/>
<evidence type="ECO:0000313" key="4">
    <source>
        <dbReference type="Proteomes" id="UP000247696"/>
    </source>
</evidence>
<proteinExistence type="predicted"/>
<reference evidence="4" key="1">
    <citation type="submission" date="2017-11" db="EMBL/GenBank/DDBJ databases">
        <title>Otitis media/interna in a cat caused by the recently described species Corynebacterium provencense.</title>
        <authorList>
            <person name="Kittl S."/>
            <person name="Brodard I."/>
            <person name="Rychener L."/>
            <person name="Jores J."/>
            <person name="Roosje P."/>
            <person name="Gobeli Brawand S."/>
        </authorList>
    </citation>
    <scope>NUCLEOTIDE SEQUENCE [LARGE SCALE GENOMIC DNA]</scope>
    <source>
        <strain evidence="4">17KM38</strain>
    </source>
</reference>
<accession>A0A2Z3YQU0</accession>
<feature type="transmembrane region" description="Helical" evidence="2">
    <location>
        <begin position="77"/>
        <end position="100"/>
    </location>
</feature>
<protein>
    <submittedName>
        <fullName evidence="3">Uncharacterized protein</fullName>
    </submittedName>
</protein>
<dbReference type="EMBL" id="CP024988">
    <property type="protein sequence ID" value="AWT26051.1"/>
    <property type="molecule type" value="Genomic_DNA"/>
</dbReference>
<gene>
    <name evidence="3" type="ORF">Csp1_12510</name>
</gene>